<evidence type="ECO:0000313" key="2">
    <source>
        <dbReference type="EMBL" id="KAK4490923.1"/>
    </source>
</evidence>
<keyword evidence="3" id="KW-1185">Reference proteome</keyword>
<comment type="caution">
    <text evidence="2">The sequence shown here is derived from an EMBL/GenBank/DDBJ whole genome shotgun (WGS) entry which is preliminary data.</text>
</comment>
<evidence type="ECO:0000256" key="1">
    <source>
        <dbReference type="SAM" id="MobiDB-lite"/>
    </source>
</evidence>
<feature type="region of interest" description="Disordered" evidence="1">
    <location>
        <begin position="60"/>
        <end position="129"/>
    </location>
</feature>
<accession>A0ABR0DNX7</accession>
<evidence type="ECO:0000313" key="3">
    <source>
        <dbReference type="Proteomes" id="UP001291926"/>
    </source>
</evidence>
<dbReference type="EMBL" id="JAYDYQ010001087">
    <property type="protein sequence ID" value="KAK4490923.1"/>
    <property type="molecule type" value="Genomic_DNA"/>
</dbReference>
<dbReference type="Proteomes" id="UP001291926">
    <property type="component" value="Unassembled WGS sequence"/>
</dbReference>
<proteinExistence type="predicted"/>
<gene>
    <name evidence="2" type="ORF">RD792_001642</name>
</gene>
<name>A0ABR0DNX7_9LAMI</name>
<reference evidence="2 3" key="1">
    <citation type="journal article" date="2023" name="bioRxiv">
        <title>Genome report: Whole genome sequence and annotation of Penstemon davidsonii.</title>
        <authorList>
            <person name="Ostevik K.L."/>
            <person name="Alabady M."/>
            <person name="Zhang M."/>
            <person name="Rausher M.D."/>
        </authorList>
    </citation>
    <scope>NUCLEOTIDE SEQUENCE [LARGE SCALE GENOMIC DNA]</scope>
    <source>
        <strain evidence="2">DNT005</strain>
        <tissue evidence="2">Whole leaf</tissue>
    </source>
</reference>
<organism evidence="2 3">
    <name type="scientific">Penstemon davidsonii</name>
    <dbReference type="NCBI Taxonomy" id="160366"/>
    <lineage>
        <taxon>Eukaryota</taxon>
        <taxon>Viridiplantae</taxon>
        <taxon>Streptophyta</taxon>
        <taxon>Embryophyta</taxon>
        <taxon>Tracheophyta</taxon>
        <taxon>Spermatophyta</taxon>
        <taxon>Magnoliopsida</taxon>
        <taxon>eudicotyledons</taxon>
        <taxon>Gunneridae</taxon>
        <taxon>Pentapetalae</taxon>
        <taxon>asterids</taxon>
        <taxon>lamiids</taxon>
        <taxon>Lamiales</taxon>
        <taxon>Plantaginaceae</taxon>
        <taxon>Cheloneae</taxon>
        <taxon>Penstemon</taxon>
    </lineage>
</organism>
<protein>
    <submittedName>
        <fullName evidence="2">Uncharacterized protein</fullName>
    </submittedName>
</protein>
<sequence length="135" mass="14962">MEQIETAPSAVPVVRHLDFTVNYNANVNGVGSLILPEHPQLESKFRALSQLDKLHARVRSPSPLPLGVETQFPPPKSPTSVTPQLAHPVKPKPALQPLMNKESPKSRERCNIEQKDGTPKKQKQCNCTKSKCLKL</sequence>
<feature type="compositionally biased region" description="Basic and acidic residues" evidence="1">
    <location>
        <begin position="102"/>
        <end position="119"/>
    </location>
</feature>